<organism evidence="8 9">
    <name type="scientific">Nisaea acidiphila</name>
    <dbReference type="NCBI Taxonomy" id="1862145"/>
    <lineage>
        <taxon>Bacteria</taxon>
        <taxon>Pseudomonadati</taxon>
        <taxon>Pseudomonadota</taxon>
        <taxon>Alphaproteobacteria</taxon>
        <taxon>Rhodospirillales</taxon>
        <taxon>Thalassobaculaceae</taxon>
        <taxon>Nisaea</taxon>
    </lineage>
</organism>
<sequence>MPYVYPIPNLLPPELVSEINKRLESEPEAWVDGAQTAGRERGKKKNLELAVDSDLRVQVSDAITTVLRDYQRRESLLFTFLAAPSKIGKFLVSSTDAGGGYGDHMDNNVMGKGTAEELRSDLSMTIFLSDPESYEGGELVIDSDMAFAPSFKMPAGGAVLYATNSIHRVNPVTKGTRVAAITWIESEIADPFMRQVNADLLQCLNAVSLNGEQNPQLAAFLTLKLEKIRGNLQKRFG</sequence>
<dbReference type="AlphaFoldDB" id="A0A9J7AXY5"/>
<evidence type="ECO:0000313" key="9">
    <source>
        <dbReference type="Proteomes" id="UP001060336"/>
    </source>
</evidence>
<dbReference type="Proteomes" id="UP001060336">
    <property type="component" value="Chromosome"/>
</dbReference>
<keyword evidence="3" id="KW-0847">Vitamin C</keyword>
<dbReference type="SMART" id="SM00702">
    <property type="entry name" value="P4Hc"/>
    <property type="match status" value="1"/>
</dbReference>
<dbReference type="Gene3D" id="2.60.120.620">
    <property type="entry name" value="q2cbj1_9rhob like domain"/>
    <property type="match status" value="1"/>
</dbReference>
<proteinExistence type="predicted"/>
<accession>A0A9J7AXY5</accession>
<dbReference type="InterPro" id="IPR044862">
    <property type="entry name" value="Pro_4_hyd_alph_FE2OG_OXY"/>
</dbReference>
<dbReference type="RefSeq" id="WP_257770427.1">
    <property type="nucleotide sequence ID" value="NZ_CP102480.1"/>
</dbReference>
<evidence type="ECO:0000256" key="6">
    <source>
        <dbReference type="ARBA" id="ARBA00023004"/>
    </source>
</evidence>
<dbReference type="GO" id="GO:0005506">
    <property type="term" value="F:iron ion binding"/>
    <property type="evidence" value="ECO:0007669"/>
    <property type="project" value="InterPro"/>
</dbReference>
<evidence type="ECO:0000259" key="7">
    <source>
        <dbReference type="PROSITE" id="PS51471"/>
    </source>
</evidence>
<keyword evidence="5" id="KW-0560">Oxidoreductase</keyword>
<keyword evidence="2" id="KW-0479">Metal-binding</keyword>
<dbReference type="GO" id="GO:0006974">
    <property type="term" value="P:DNA damage response"/>
    <property type="evidence" value="ECO:0007669"/>
    <property type="project" value="TreeGrafter"/>
</dbReference>
<evidence type="ECO:0000313" key="8">
    <source>
        <dbReference type="EMBL" id="UUX51124.1"/>
    </source>
</evidence>
<dbReference type="PANTHER" id="PTHR41536:SF1">
    <property type="entry name" value="PKHD-TYPE HYDROXYLASE YBIX"/>
    <property type="match status" value="1"/>
</dbReference>
<dbReference type="InterPro" id="IPR006620">
    <property type="entry name" value="Pro_4_hyd_alph"/>
</dbReference>
<comment type="cofactor">
    <cofactor evidence="1">
        <name>L-ascorbate</name>
        <dbReference type="ChEBI" id="CHEBI:38290"/>
    </cofactor>
</comment>
<keyword evidence="4 8" id="KW-0223">Dioxygenase</keyword>
<dbReference type="GO" id="GO:0016706">
    <property type="term" value="F:2-oxoglutarate-dependent dioxygenase activity"/>
    <property type="evidence" value="ECO:0007669"/>
    <property type="project" value="InterPro"/>
</dbReference>
<dbReference type="InterPro" id="IPR023550">
    <property type="entry name" value="PKHD_hydroxylase"/>
</dbReference>
<protein>
    <submittedName>
        <fullName evidence="8">Fe2+-dependent dioxygenase</fullName>
    </submittedName>
</protein>
<feature type="domain" description="Fe2OG dioxygenase" evidence="7">
    <location>
        <begin position="86"/>
        <end position="186"/>
    </location>
</feature>
<evidence type="ECO:0000256" key="2">
    <source>
        <dbReference type="ARBA" id="ARBA00022723"/>
    </source>
</evidence>
<name>A0A9J7AXY5_9PROT</name>
<dbReference type="PANTHER" id="PTHR41536">
    <property type="entry name" value="PKHD-TYPE HYDROXYLASE YBIX"/>
    <property type="match status" value="1"/>
</dbReference>
<evidence type="ECO:0000256" key="3">
    <source>
        <dbReference type="ARBA" id="ARBA00022896"/>
    </source>
</evidence>
<dbReference type="NCBIfam" id="NF003974">
    <property type="entry name" value="PRK05467.1-3"/>
    <property type="match status" value="1"/>
</dbReference>
<reference evidence="8" key="1">
    <citation type="submission" date="2022-08" db="EMBL/GenBank/DDBJ databases">
        <title>Nisaea acidiphila sp. nov., isolated from a marine algal debris and emended description of the genus Nisaea Urios et al. 2008.</title>
        <authorList>
            <person name="Kwon K."/>
        </authorList>
    </citation>
    <scope>NUCLEOTIDE SEQUENCE</scope>
    <source>
        <strain evidence="8">MEBiC11861</strain>
    </source>
</reference>
<evidence type="ECO:0000256" key="1">
    <source>
        <dbReference type="ARBA" id="ARBA00001961"/>
    </source>
</evidence>
<dbReference type="KEGG" id="naci:NUH88_05395"/>
<evidence type="ECO:0000256" key="5">
    <source>
        <dbReference type="ARBA" id="ARBA00023002"/>
    </source>
</evidence>
<evidence type="ECO:0000256" key="4">
    <source>
        <dbReference type="ARBA" id="ARBA00022964"/>
    </source>
</evidence>
<dbReference type="GO" id="GO:0006879">
    <property type="term" value="P:intracellular iron ion homeostasis"/>
    <property type="evidence" value="ECO:0007669"/>
    <property type="project" value="TreeGrafter"/>
</dbReference>
<dbReference type="PROSITE" id="PS51471">
    <property type="entry name" value="FE2OG_OXY"/>
    <property type="match status" value="1"/>
</dbReference>
<keyword evidence="9" id="KW-1185">Reference proteome</keyword>
<keyword evidence="6" id="KW-0408">Iron</keyword>
<dbReference type="GO" id="GO:0031418">
    <property type="term" value="F:L-ascorbic acid binding"/>
    <property type="evidence" value="ECO:0007669"/>
    <property type="project" value="UniProtKB-KW"/>
</dbReference>
<dbReference type="Pfam" id="PF13640">
    <property type="entry name" value="2OG-FeII_Oxy_3"/>
    <property type="match status" value="1"/>
</dbReference>
<dbReference type="InterPro" id="IPR005123">
    <property type="entry name" value="Oxoglu/Fe-dep_dioxygenase_dom"/>
</dbReference>
<gene>
    <name evidence="8" type="ORF">NUH88_05395</name>
</gene>
<dbReference type="EMBL" id="CP102480">
    <property type="protein sequence ID" value="UUX51124.1"/>
    <property type="molecule type" value="Genomic_DNA"/>
</dbReference>